<evidence type="ECO:0000256" key="6">
    <source>
        <dbReference type="ARBA" id="ARBA00022660"/>
    </source>
</evidence>
<evidence type="ECO:0000256" key="5">
    <source>
        <dbReference type="ARBA" id="ARBA00022448"/>
    </source>
</evidence>
<feature type="transmembrane region" description="Helical" evidence="16">
    <location>
        <begin position="139"/>
        <end position="160"/>
    </location>
</feature>
<dbReference type="InterPro" id="IPR050269">
    <property type="entry name" value="ComplexI_Subunit6"/>
</dbReference>
<name>Q2TCQ6_9INSE</name>
<sequence length="172" mass="19651">MLLYSLSLMSMMMNIIMISVNHPIAMGLILMLQTTLVAIYTGTLYMSFWFSYILFLIFLGGLLVLFIYVASLATNEMFNISPKLLITTTFMIIMGGLLISQMDYLLLPTKIYNSESCLTQMKMNDITHDSISKFYSFEIMPITIILIMYLFLTLIVAVKVTKIHQGPLRKLV</sequence>
<keyword evidence="13 16" id="KW-0472">Membrane</keyword>
<evidence type="ECO:0000256" key="4">
    <source>
        <dbReference type="ARBA" id="ARBA00021095"/>
    </source>
</evidence>
<dbReference type="GO" id="GO:0031966">
    <property type="term" value="C:mitochondrial membrane"/>
    <property type="evidence" value="ECO:0007669"/>
    <property type="project" value="UniProtKB-SubCell"/>
</dbReference>
<keyword evidence="8" id="KW-1278">Translocase</keyword>
<evidence type="ECO:0000256" key="3">
    <source>
        <dbReference type="ARBA" id="ARBA00012944"/>
    </source>
</evidence>
<reference evidence="17" key="1">
    <citation type="journal article" date="2006" name="Insect Mol. Biol.">
        <title>The mitochondrial genome of the bristletail Petrobius brevistylis (Archaeognatha: Machilidae).</title>
        <authorList>
            <person name="Podsiadlowski L."/>
        </authorList>
    </citation>
    <scope>NUCLEOTIDE SEQUENCE</scope>
</reference>
<evidence type="ECO:0000256" key="2">
    <source>
        <dbReference type="ARBA" id="ARBA00005698"/>
    </source>
</evidence>
<keyword evidence="6" id="KW-0679">Respiratory chain</keyword>
<dbReference type="EMBL" id="AY956355">
    <property type="protein sequence ID" value="AAX39860.1"/>
    <property type="molecule type" value="Genomic_DNA"/>
</dbReference>
<evidence type="ECO:0000256" key="13">
    <source>
        <dbReference type="ARBA" id="ARBA00023136"/>
    </source>
</evidence>
<gene>
    <name evidence="17" type="primary">nad6</name>
</gene>
<comment type="catalytic activity">
    <reaction evidence="15">
        <text>a ubiquinone + NADH + 5 H(+)(in) = a ubiquinol + NAD(+) + 4 H(+)(out)</text>
        <dbReference type="Rhea" id="RHEA:29091"/>
        <dbReference type="Rhea" id="RHEA-COMP:9565"/>
        <dbReference type="Rhea" id="RHEA-COMP:9566"/>
        <dbReference type="ChEBI" id="CHEBI:15378"/>
        <dbReference type="ChEBI" id="CHEBI:16389"/>
        <dbReference type="ChEBI" id="CHEBI:17976"/>
        <dbReference type="ChEBI" id="CHEBI:57540"/>
        <dbReference type="ChEBI" id="CHEBI:57945"/>
        <dbReference type="EC" id="7.1.1.2"/>
    </reaction>
</comment>
<keyword evidence="5" id="KW-0813">Transport</keyword>
<keyword evidence="10 16" id="KW-1133">Transmembrane helix</keyword>
<organism evidence="17">
    <name type="scientific">Petrobius brevistylis</name>
    <dbReference type="NCBI Taxonomy" id="50562"/>
    <lineage>
        <taxon>Eukaryota</taxon>
        <taxon>Metazoa</taxon>
        <taxon>Ecdysozoa</taxon>
        <taxon>Arthropoda</taxon>
        <taxon>Hexapoda</taxon>
        <taxon>Insecta</taxon>
        <taxon>Monocondylia</taxon>
        <taxon>Archaeognatha</taxon>
        <taxon>Machilidae</taxon>
        <taxon>Petrobius</taxon>
    </lineage>
</organism>
<evidence type="ECO:0000256" key="10">
    <source>
        <dbReference type="ARBA" id="ARBA00022989"/>
    </source>
</evidence>
<evidence type="ECO:0000256" key="14">
    <source>
        <dbReference type="ARBA" id="ARBA00031019"/>
    </source>
</evidence>
<evidence type="ECO:0000313" key="17">
    <source>
        <dbReference type="EMBL" id="AAX39860.1"/>
    </source>
</evidence>
<evidence type="ECO:0000256" key="7">
    <source>
        <dbReference type="ARBA" id="ARBA00022692"/>
    </source>
</evidence>
<accession>Q2TCQ6</accession>
<dbReference type="EC" id="7.1.1.2" evidence="3"/>
<evidence type="ECO:0000256" key="11">
    <source>
        <dbReference type="ARBA" id="ARBA00023027"/>
    </source>
</evidence>
<dbReference type="GO" id="GO:0008137">
    <property type="term" value="F:NADH dehydrogenase (ubiquinone) activity"/>
    <property type="evidence" value="ECO:0007669"/>
    <property type="project" value="UniProtKB-EC"/>
</dbReference>
<keyword evidence="9" id="KW-0249">Electron transport</keyword>
<dbReference type="PANTHER" id="PTHR11435:SF1">
    <property type="entry name" value="NADH-UBIQUINONE OXIDOREDUCTASE CHAIN 6"/>
    <property type="match status" value="1"/>
</dbReference>
<dbReference type="AlphaFoldDB" id="Q2TCQ6"/>
<keyword evidence="7 16" id="KW-0812">Transmembrane</keyword>
<geneLocation type="mitochondrion" evidence="17"/>
<protein>
    <recommendedName>
        <fullName evidence="4">NADH-ubiquinone oxidoreductase chain 6</fullName>
        <ecNumber evidence="3">7.1.1.2</ecNumber>
    </recommendedName>
    <alternativeName>
        <fullName evidence="14">NADH dehydrogenase subunit 6</fullName>
    </alternativeName>
</protein>
<dbReference type="PANTHER" id="PTHR11435">
    <property type="entry name" value="NADH UBIQUINONE OXIDOREDUCTASE SUBUNIT ND6"/>
    <property type="match status" value="1"/>
</dbReference>
<evidence type="ECO:0000256" key="12">
    <source>
        <dbReference type="ARBA" id="ARBA00023128"/>
    </source>
</evidence>
<feature type="transmembrane region" description="Helical" evidence="16">
    <location>
        <begin position="84"/>
        <end position="102"/>
    </location>
</feature>
<evidence type="ECO:0000256" key="1">
    <source>
        <dbReference type="ARBA" id="ARBA00004225"/>
    </source>
</evidence>
<keyword evidence="11" id="KW-0520">NAD</keyword>
<comment type="similarity">
    <text evidence="2">Belongs to the complex I subunit 6 family.</text>
</comment>
<keyword evidence="12 17" id="KW-0496">Mitochondrion</keyword>
<comment type="subcellular location">
    <subcellularLocation>
        <location evidence="1">Mitochondrion membrane</location>
        <topology evidence="1">Multi-pass membrane protein</topology>
    </subcellularLocation>
</comment>
<evidence type="ECO:0000256" key="9">
    <source>
        <dbReference type="ARBA" id="ARBA00022982"/>
    </source>
</evidence>
<evidence type="ECO:0000256" key="16">
    <source>
        <dbReference type="SAM" id="Phobius"/>
    </source>
</evidence>
<evidence type="ECO:0000256" key="15">
    <source>
        <dbReference type="ARBA" id="ARBA00049551"/>
    </source>
</evidence>
<evidence type="ECO:0000256" key="8">
    <source>
        <dbReference type="ARBA" id="ARBA00022967"/>
    </source>
</evidence>
<proteinExistence type="inferred from homology"/>
<feature type="transmembrane region" description="Helical" evidence="16">
    <location>
        <begin position="48"/>
        <end position="72"/>
    </location>
</feature>